<keyword evidence="3" id="KW-1185">Reference proteome</keyword>
<comment type="caution">
    <text evidence="2">The sequence shown here is derived from an EMBL/GenBank/DDBJ whole genome shotgun (WGS) entry which is preliminary data.</text>
</comment>
<protein>
    <submittedName>
        <fullName evidence="2">Uncharacterized protein</fullName>
    </submittedName>
</protein>
<keyword evidence="1" id="KW-0812">Transmembrane</keyword>
<dbReference type="AlphaFoldDB" id="A0A4U6QLT5"/>
<feature type="transmembrane region" description="Helical" evidence="1">
    <location>
        <begin position="52"/>
        <end position="76"/>
    </location>
</feature>
<name>A0A4U6QLT5_9ACTN</name>
<feature type="transmembrane region" description="Helical" evidence="1">
    <location>
        <begin position="241"/>
        <end position="262"/>
    </location>
</feature>
<dbReference type="OrthoDB" id="3637814at2"/>
<feature type="transmembrane region" description="Helical" evidence="1">
    <location>
        <begin position="268"/>
        <end position="287"/>
    </location>
</feature>
<reference evidence="2 3" key="1">
    <citation type="submission" date="2019-05" db="EMBL/GenBank/DDBJ databases">
        <title>Nakamurella sp. N5BH11, whole genome shotgun sequence.</title>
        <authorList>
            <person name="Tuo L."/>
        </authorList>
    </citation>
    <scope>NUCLEOTIDE SEQUENCE [LARGE SCALE GENOMIC DNA]</scope>
    <source>
        <strain evidence="2 3">N5BH11</strain>
    </source>
</reference>
<dbReference type="EMBL" id="SZZH01000001">
    <property type="protein sequence ID" value="TKV61321.1"/>
    <property type="molecule type" value="Genomic_DNA"/>
</dbReference>
<proteinExistence type="predicted"/>
<gene>
    <name evidence="2" type="ORF">FDO65_06880</name>
</gene>
<sequence>MLASILPGLRELRTPLATGYIYLVVLWLLIWDKIPSADQATGVVGAILKLDGLLGTGSLVAALSFIAYVVGSLLMVSTRYKVKFTGLSRWADIRVIGLDDWSDTKDYVADLQRRLADVRVPVDHVLKRLRSQRNPTMKGSLVTRWLHRRRWYRRSYRWYVEKVMQRKTLRQLTQERENALRDIQSMQPGEAHLDTYGDLVRDLIIGDLFANTETIAVRLQVADKDLYDEYDRLRAEAEFRLSVAPALACLSIVVAFIVYTPAVPQDVGVLYGLVSMGVVFALVAKGFTKSRRSNSVLVQAVVLGKVKPSVIERIDQMVTSSSQRSNNAEPPLARPAL</sequence>
<dbReference type="RefSeq" id="WP_137448625.1">
    <property type="nucleotide sequence ID" value="NZ_SZZH01000001.1"/>
</dbReference>
<dbReference type="Proteomes" id="UP000306985">
    <property type="component" value="Unassembled WGS sequence"/>
</dbReference>
<keyword evidence="1" id="KW-0472">Membrane</keyword>
<organism evidence="2 3">
    <name type="scientific">Nakamurella flava</name>
    <dbReference type="NCBI Taxonomy" id="2576308"/>
    <lineage>
        <taxon>Bacteria</taxon>
        <taxon>Bacillati</taxon>
        <taxon>Actinomycetota</taxon>
        <taxon>Actinomycetes</taxon>
        <taxon>Nakamurellales</taxon>
        <taxon>Nakamurellaceae</taxon>
        <taxon>Nakamurella</taxon>
    </lineage>
</organism>
<evidence type="ECO:0000256" key="1">
    <source>
        <dbReference type="SAM" id="Phobius"/>
    </source>
</evidence>
<accession>A0A4U6QLT5</accession>
<feature type="transmembrane region" description="Helical" evidence="1">
    <location>
        <begin position="12"/>
        <end position="32"/>
    </location>
</feature>
<evidence type="ECO:0000313" key="2">
    <source>
        <dbReference type="EMBL" id="TKV61321.1"/>
    </source>
</evidence>
<keyword evidence="1" id="KW-1133">Transmembrane helix</keyword>
<evidence type="ECO:0000313" key="3">
    <source>
        <dbReference type="Proteomes" id="UP000306985"/>
    </source>
</evidence>